<name>A0A540KDV1_MALBA</name>
<dbReference type="EMBL" id="VIEB01001412">
    <property type="protein sequence ID" value="TQD72407.1"/>
    <property type="molecule type" value="Genomic_DNA"/>
</dbReference>
<evidence type="ECO:0000313" key="1">
    <source>
        <dbReference type="EMBL" id="TQD72407.1"/>
    </source>
</evidence>
<keyword evidence="2" id="KW-1185">Reference proteome</keyword>
<evidence type="ECO:0000313" key="2">
    <source>
        <dbReference type="Proteomes" id="UP000315295"/>
    </source>
</evidence>
<reference evidence="1 2" key="1">
    <citation type="journal article" date="2019" name="G3 (Bethesda)">
        <title>Sequencing of a Wild Apple (Malus baccata) Genome Unravels the Differences Between Cultivated and Wild Apple Species Regarding Disease Resistance and Cold Tolerance.</title>
        <authorList>
            <person name="Chen X."/>
        </authorList>
    </citation>
    <scope>NUCLEOTIDE SEQUENCE [LARGE SCALE GENOMIC DNA]</scope>
    <source>
        <strain evidence="2">cv. Shandingzi</strain>
        <tissue evidence="1">Leaves</tissue>
    </source>
</reference>
<dbReference type="AlphaFoldDB" id="A0A540KDV1"/>
<comment type="caution">
    <text evidence="1">The sequence shown here is derived from an EMBL/GenBank/DDBJ whole genome shotgun (WGS) entry which is preliminary data.</text>
</comment>
<sequence length="59" mass="6671">MRTTIKLTVLKHAEASSDLSDNYCSIRIHTGHRVYGFPVLQAASKLPNRQCFLQVKLVN</sequence>
<protein>
    <submittedName>
        <fullName evidence="1">Uncharacterized protein</fullName>
    </submittedName>
</protein>
<gene>
    <name evidence="1" type="ORF">C1H46_042062</name>
</gene>
<organism evidence="1 2">
    <name type="scientific">Malus baccata</name>
    <name type="common">Siberian crab apple</name>
    <name type="synonym">Pyrus baccata</name>
    <dbReference type="NCBI Taxonomy" id="106549"/>
    <lineage>
        <taxon>Eukaryota</taxon>
        <taxon>Viridiplantae</taxon>
        <taxon>Streptophyta</taxon>
        <taxon>Embryophyta</taxon>
        <taxon>Tracheophyta</taxon>
        <taxon>Spermatophyta</taxon>
        <taxon>Magnoliopsida</taxon>
        <taxon>eudicotyledons</taxon>
        <taxon>Gunneridae</taxon>
        <taxon>Pentapetalae</taxon>
        <taxon>rosids</taxon>
        <taxon>fabids</taxon>
        <taxon>Rosales</taxon>
        <taxon>Rosaceae</taxon>
        <taxon>Amygdaloideae</taxon>
        <taxon>Maleae</taxon>
        <taxon>Malus</taxon>
    </lineage>
</organism>
<dbReference type="Proteomes" id="UP000315295">
    <property type="component" value="Unassembled WGS sequence"/>
</dbReference>
<proteinExistence type="predicted"/>
<accession>A0A540KDV1</accession>